<evidence type="ECO:0000256" key="1">
    <source>
        <dbReference type="ARBA" id="ARBA00022723"/>
    </source>
</evidence>
<feature type="domain" description="EF-hand" evidence="7">
    <location>
        <begin position="56"/>
        <end position="91"/>
    </location>
</feature>
<keyword evidence="2" id="KW-0677">Repeat</keyword>
<gene>
    <name evidence="8" type="primary">LOC115551526</name>
</gene>
<accession>A0A8C5FTE4</accession>
<dbReference type="FunFam" id="1.10.238.10:FF:000107">
    <property type="entry name" value="Troponin C, skeletal muscle"/>
    <property type="match status" value="1"/>
</dbReference>
<dbReference type="Gene3D" id="1.10.238.10">
    <property type="entry name" value="EF-hand"/>
    <property type="match status" value="2"/>
</dbReference>
<dbReference type="InterPro" id="IPR011992">
    <property type="entry name" value="EF-hand-dom_pair"/>
</dbReference>
<dbReference type="PANTHER" id="PTHR23048">
    <property type="entry name" value="MYOSIN LIGHT CHAIN 1, 3"/>
    <property type="match status" value="1"/>
</dbReference>
<dbReference type="PANTHER" id="PTHR23048:SF46">
    <property type="entry name" value="TROPONIN C-LIKE ISOFORM X1"/>
    <property type="match status" value="1"/>
</dbReference>
<feature type="domain" description="EF-hand" evidence="7">
    <location>
        <begin position="92"/>
        <end position="127"/>
    </location>
</feature>
<protein>
    <recommendedName>
        <fullName evidence="6">Troponin C, skeletal muscle</fullName>
    </recommendedName>
</protein>
<dbReference type="PROSITE" id="PS50222">
    <property type="entry name" value="EF_HAND_2"/>
    <property type="match status" value="3"/>
</dbReference>
<reference evidence="8" key="1">
    <citation type="submission" date="2019-07" db="EMBL/GenBank/DDBJ databases">
        <authorList>
            <consortium name="Wellcome Sanger Institute Data Sharing"/>
        </authorList>
    </citation>
    <scope>NUCLEOTIDE SEQUENCE [LARGE SCALE GENOMIC DNA]</scope>
</reference>
<dbReference type="Ensembl" id="ENSGMOT00000066252.1">
    <property type="protein sequence ID" value="ENSGMOP00000059840.1"/>
    <property type="gene ID" value="ENSGMOG00000022258.1"/>
</dbReference>
<evidence type="ECO:0000256" key="5">
    <source>
        <dbReference type="ARBA" id="ARBA00038202"/>
    </source>
</evidence>
<evidence type="ECO:0000256" key="6">
    <source>
        <dbReference type="ARBA" id="ARBA00044117"/>
    </source>
</evidence>
<evidence type="ECO:0000256" key="3">
    <source>
        <dbReference type="ARBA" id="ARBA00022837"/>
    </source>
</evidence>
<dbReference type="PROSITE" id="PS00018">
    <property type="entry name" value="EF_HAND_1"/>
    <property type="match status" value="3"/>
</dbReference>
<evidence type="ECO:0000256" key="2">
    <source>
        <dbReference type="ARBA" id="ARBA00022737"/>
    </source>
</evidence>
<keyword evidence="3" id="KW-0106">Calcium</keyword>
<dbReference type="GeneTree" id="ENSGT00940000153541"/>
<keyword evidence="4" id="KW-0514">Muscle protein</keyword>
<dbReference type="Proteomes" id="UP000694546">
    <property type="component" value="Chromosome 1"/>
</dbReference>
<dbReference type="CDD" id="cd00051">
    <property type="entry name" value="EFh"/>
    <property type="match status" value="1"/>
</dbReference>
<evidence type="ECO:0000259" key="7">
    <source>
        <dbReference type="PROSITE" id="PS50222"/>
    </source>
</evidence>
<feature type="domain" description="EF-hand" evidence="7">
    <location>
        <begin position="132"/>
        <end position="167"/>
    </location>
</feature>
<sequence length="210" mass="23662">MTDAQQEARGYLSDEMLAGESEVSLFCTISTGCHISQRARKPFFRFVCVHAFLCSFSFPEFQAAFNMFDTDGGGDISTKELGQVMRMLGQNPTREELDEIIEEVDEDGSGTIDFEEFLVMMVRLLKEDQAGKSEDELAECFRVFDKNADGYIDREEFALIIRSTGEPISEEEIDELLKDGDKNSDGMLDYDGTGVTSHETELFRDSNVMT</sequence>
<reference evidence="8" key="2">
    <citation type="submission" date="2025-08" db="UniProtKB">
        <authorList>
            <consortium name="Ensembl"/>
        </authorList>
    </citation>
    <scope>IDENTIFICATION</scope>
</reference>
<reference evidence="8" key="3">
    <citation type="submission" date="2025-09" db="UniProtKB">
        <authorList>
            <consortium name="Ensembl"/>
        </authorList>
    </citation>
    <scope>IDENTIFICATION</scope>
</reference>
<evidence type="ECO:0000256" key="4">
    <source>
        <dbReference type="ARBA" id="ARBA00023179"/>
    </source>
</evidence>
<evidence type="ECO:0000313" key="9">
    <source>
        <dbReference type="Proteomes" id="UP000694546"/>
    </source>
</evidence>
<dbReference type="SMART" id="SM00054">
    <property type="entry name" value="EFh"/>
    <property type="match status" value="4"/>
</dbReference>
<dbReference type="InterPro" id="IPR050230">
    <property type="entry name" value="CALM/Myosin/TropC-like"/>
</dbReference>
<evidence type="ECO:0000313" key="8">
    <source>
        <dbReference type="Ensembl" id="ENSGMOP00000059840.1"/>
    </source>
</evidence>
<dbReference type="Pfam" id="PF13499">
    <property type="entry name" value="EF-hand_7"/>
    <property type="match status" value="2"/>
</dbReference>
<dbReference type="SUPFAM" id="SSF47473">
    <property type="entry name" value="EF-hand"/>
    <property type="match status" value="1"/>
</dbReference>
<keyword evidence="9" id="KW-1185">Reference proteome</keyword>
<dbReference type="GO" id="GO:0016460">
    <property type="term" value="C:myosin II complex"/>
    <property type="evidence" value="ECO:0007669"/>
    <property type="project" value="TreeGrafter"/>
</dbReference>
<dbReference type="GO" id="GO:0005509">
    <property type="term" value="F:calcium ion binding"/>
    <property type="evidence" value="ECO:0007669"/>
    <property type="project" value="InterPro"/>
</dbReference>
<comment type="similarity">
    <text evidence="5">Belongs to the troponin C family.</text>
</comment>
<proteinExistence type="inferred from homology"/>
<dbReference type="InterPro" id="IPR002048">
    <property type="entry name" value="EF_hand_dom"/>
</dbReference>
<name>A0A8C5FTE4_GADMO</name>
<dbReference type="AlphaFoldDB" id="A0A8C5FTE4"/>
<keyword evidence="1" id="KW-0479">Metal-binding</keyword>
<dbReference type="InterPro" id="IPR018247">
    <property type="entry name" value="EF_Hand_1_Ca_BS"/>
</dbReference>
<organism evidence="8 9">
    <name type="scientific">Gadus morhua</name>
    <name type="common">Atlantic cod</name>
    <dbReference type="NCBI Taxonomy" id="8049"/>
    <lineage>
        <taxon>Eukaryota</taxon>
        <taxon>Metazoa</taxon>
        <taxon>Chordata</taxon>
        <taxon>Craniata</taxon>
        <taxon>Vertebrata</taxon>
        <taxon>Euteleostomi</taxon>
        <taxon>Actinopterygii</taxon>
        <taxon>Neopterygii</taxon>
        <taxon>Teleostei</taxon>
        <taxon>Neoteleostei</taxon>
        <taxon>Acanthomorphata</taxon>
        <taxon>Zeiogadaria</taxon>
        <taxon>Gadariae</taxon>
        <taxon>Gadiformes</taxon>
        <taxon>Gadoidei</taxon>
        <taxon>Gadidae</taxon>
        <taxon>Gadus</taxon>
    </lineage>
</organism>